<accession>A0ABS6ZMA9</accession>
<dbReference type="RefSeq" id="WP_219791471.1">
    <property type="nucleotide sequence ID" value="NZ_JAHYCA010000003.1"/>
</dbReference>
<protein>
    <recommendedName>
        <fullName evidence="3">DUF2459 domain-containing protein</fullName>
    </recommendedName>
</protein>
<keyword evidence="2" id="KW-1185">Reference proteome</keyword>
<organism evidence="1 2">
    <name type="scientific">Billgrantia antri</name>
    <dbReference type="NCBI Taxonomy" id="2846777"/>
    <lineage>
        <taxon>Bacteria</taxon>
        <taxon>Pseudomonadati</taxon>
        <taxon>Pseudomonadota</taxon>
        <taxon>Gammaproteobacteria</taxon>
        <taxon>Oceanospirillales</taxon>
        <taxon>Halomonadaceae</taxon>
        <taxon>Billgrantia</taxon>
    </lineage>
</organism>
<dbReference type="EMBL" id="JAHYCA010000003">
    <property type="protein sequence ID" value="MBW6391212.1"/>
    <property type="molecule type" value="Genomic_DNA"/>
</dbReference>
<gene>
    <name evidence="1" type="ORF">KPL81_08585</name>
</gene>
<proteinExistence type="predicted"/>
<name>A0ABS6ZMA9_9GAMM</name>
<evidence type="ECO:0008006" key="3">
    <source>
        <dbReference type="Google" id="ProtNLM"/>
    </source>
</evidence>
<reference evidence="1 2" key="1">
    <citation type="submission" date="2021-07" db="EMBL/GenBank/DDBJ databases">
        <authorList>
            <person name="So Y."/>
        </authorList>
    </citation>
    <scope>NUCLEOTIDE SEQUENCE [LARGE SCALE GENOMIC DNA]</scope>
    <source>
        <strain evidence="1 2">Y3S6</strain>
    </source>
</reference>
<evidence type="ECO:0000313" key="1">
    <source>
        <dbReference type="EMBL" id="MBW6391212.1"/>
    </source>
</evidence>
<sequence length="199" mass="23045">MGNRRGWLRWLGAGLSMLLLAGCFARVMPPEPHSLTRPVDVYLLDHGRHSSLVLPREEGGVVRYSYGEWRWYVEGHRHFSAGIAAMLWPTASGLGRGEYPRIESPDQFHRLAPEGLDEVYPLRAEARRVLSLRRRLDRHFERAGVEPVSSEEFGLEFVPYPRRYSAVHQSNLVVARWLRALDMEVLGSSWWSRWRLETP</sequence>
<comment type="caution">
    <text evidence="1">The sequence shown here is derived from an EMBL/GenBank/DDBJ whole genome shotgun (WGS) entry which is preliminary data.</text>
</comment>
<dbReference type="PROSITE" id="PS51257">
    <property type="entry name" value="PROKAR_LIPOPROTEIN"/>
    <property type="match status" value="1"/>
</dbReference>
<evidence type="ECO:0000313" key="2">
    <source>
        <dbReference type="Proteomes" id="UP000769617"/>
    </source>
</evidence>
<dbReference type="Proteomes" id="UP000769617">
    <property type="component" value="Unassembled WGS sequence"/>
</dbReference>